<dbReference type="Proteomes" id="UP000664495">
    <property type="component" value="Unassembled WGS sequence"/>
</dbReference>
<gene>
    <name evidence="1" type="ORF">JZO85_08210</name>
</gene>
<organism evidence="1 2">
    <name type="scientific">Candidatus Enterococcus murrayae</name>
    <dbReference type="NCBI Taxonomy" id="2815321"/>
    <lineage>
        <taxon>Bacteria</taxon>
        <taxon>Bacillati</taxon>
        <taxon>Bacillota</taxon>
        <taxon>Bacilli</taxon>
        <taxon>Lactobacillales</taxon>
        <taxon>Enterococcaceae</taxon>
        <taxon>Enterococcus</taxon>
    </lineage>
</organism>
<protein>
    <submittedName>
        <fullName evidence="1">Transcriptional regulator</fullName>
    </submittedName>
</protein>
<accession>A0ABS3HFL8</accession>
<dbReference type="EMBL" id="JAFLVR010000020">
    <property type="protein sequence ID" value="MBO0452248.1"/>
    <property type="molecule type" value="Genomic_DNA"/>
</dbReference>
<proteinExistence type="predicted"/>
<dbReference type="InterPro" id="IPR011256">
    <property type="entry name" value="Reg_factor_effector_dom_sf"/>
</dbReference>
<keyword evidence="2" id="KW-1185">Reference proteome</keyword>
<sequence>MKFSISNTVRTNNFKDAAIQEKIMGLWQQSSAFIAQAKEQGKSIAAVYHDYESDYKGDYSLSICKETEAEGDFDTSKYQWKEYKVDSSDELGVLNAWKKIWSEEEAQVIQRVYEFDFENYPPAGEISIFIAVQ</sequence>
<evidence type="ECO:0000313" key="2">
    <source>
        <dbReference type="Proteomes" id="UP000664495"/>
    </source>
</evidence>
<evidence type="ECO:0000313" key="1">
    <source>
        <dbReference type="EMBL" id="MBO0452248.1"/>
    </source>
</evidence>
<comment type="caution">
    <text evidence="1">The sequence shown here is derived from an EMBL/GenBank/DDBJ whole genome shotgun (WGS) entry which is preliminary data.</text>
</comment>
<reference evidence="1 2" key="1">
    <citation type="submission" date="2021-03" db="EMBL/GenBank/DDBJ databases">
        <title>Enterococcal diversity collection.</title>
        <authorList>
            <person name="Gilmore M.S."/>
            <person name="Schwartzman J."/>
            <person name="Van Tyne D."/>
            <person name="Martin M."/>
            <person name="Earl A.M."/>
            <person name="Manson A.L."/>
            <person name="Straub T."/>
            <person name="Salamzade R."/>
            <person name="Saavedra J."/>
            <person name="Lebreton F."/>
            <person name="Prichula J."/>
            <person name="Schaufler K."/>
            <person name="Gaca A."/>
            <person name="Sgardioli B."/>
            <person name="Wagenaar J."/>
            <person name="Strong T."/>
        </authorList>
    </citation>
    <scope>NUCLEOTIDE SEQUENCE [LARGE SCALE GENOMIC DNA]</scope>
    <source>
        <strain evidence="1 2">MJM16</strain>
    </source>
</reference>
<name>A0ABS3HFL8_9ENTE</name>
<dbReference type="Gene3D" id="3.20.80.10">
    <property type="entry name" value="Regulatory factor, effector binding domain"/>
    <property type="match status" value="1"/>
</dbReference>
<dbReference type="RefSeq" id="WP_207108025.1">
    <property type="nucleotide sequence ID" value="NZ_JAFLVR010000020.1"/>
</dbReference>